<protein>
    <submittedName>
        <fullName evidence="2">Translation initiation factor IF-2</fullName>
    </submittedName>
</protein>
<dbReference type="PROSITE" id="PS51724">
    <property type="entry name" value="SPOR"/>
    <property type="match status" value="1"/>
</dbReference>
<evidence type="ECO:0000259" key="1">
    <source>
        <dbReference type="PROSITE" id="PS51724"/>
    </source>
</evidence>
<accession>A0A2R3Z4Y5</accession>
<name>A0A2R3Z4Y5_9FLAO</name>
<dbReference type="GO" id="GO:0003743">
    <property type="term" value="F:translation initiation factor activity"/>
    <property type="evidence" value="ECO:0007669"/>
    <property type="project" value="UniProtKB-KW"/>
</dbReference>
<dbReference type="Gene3D" id="3.30.70.1070">
    <property type="entry name" value="Sporulation related repeat"/>
    <property type="match status" value="1"/>
</dbReference>
<dbReference type="InterPro" id="IPR036680">
    <property type="entry name" value="SPOR-like_sf"/>
</dbReference>
<dbReference type="Proteomes" id="UP000241507">
    <property type="component" value="Chromosome"/>
</dbReference>
<dbReference type="SUPFAM" id="SSF110997">
    <property type="entry name" value="Sporulation related repeat"/>
    <property type="match status" value="1"/>
</dbReference>
<dbReference type="AlphaFoldDB" id="A0A2R3Z4Y5"/>
<gene>
    <name evidence="2" type="ORF">C7S20_08475</name>
</gene>
<dbReference type="KEGG" id="grs:C7S20_08475"/>
<dbReference type="InterPro" id="IPR007730">
    <property type="entry name" value="SPOR-like_dom"/>
</dbReference>
<evidence type="ECO:0000313" key="2">
    <source>
        <dbReference type="EMBL" id="AVR45298.1"/>
    </source>
</evidence>
<keyword evidence="2" id="KW-0396">Initiation factor</keyword>
<dbReference type="OrthoDB" id="2473397at2"/>
<feature type="domain" description="SPOR" evidence="1">
    <location>
        <begin position="51"/>
        <end position="130"/>
    </location>
</feature>
<dbReference type="RefSeq" id="WP_107012076.1">
    <property type="nucleotide sequence ID" value="NZ_CP028136.1"/>
</dbReference>
<dbReference type="GO" id="GO:0042834">
    <property type="term" value="F:peptidoglycan binding"/>
    <property type="evidence" value="ECO:0007669"/>
    <property type="project" value="InterPro"/>
</dbReference>
<organism evidence="2 3">
    <name type="scientific">Christiangramia fulva</name>
    <dbReference type="NCBI Taxonomy" id="2126553"/>
    <lineage>
        <taxon>Bacteria</taxon>
        <taxon>Pseudomonadati</taxon>
        <taxon>Bacteroidota</taxon>
        <taxon>Flavobacteriia</taxon>
        <taxon>Flavobacteriales</taxon>
        <taxon>Flavobacteriaceae</taxon>
        <taxon>Christiangramia</taxon>
    </lineage>
</organism>
<keyword evidence="2" id="KW-0648">Protein biosynthesis</keyword>
<keyword evidence="3" id="KW-1185">Reference proteome</keyword>
<proteinExistence type="predicted"/>
<dbReference type="EMBL" id="CP028136">
    <property type="protein sequence ID" value="AVR45298.1"/>
    <property type="molecule type" value="Genomic_DNA"/>
</dbReference>
<evidence type="ECO:0000313" key="3">
    <source>
        <dbReference type="Proteomes" id="UP000241507"/>
    </source>
</evidence>
<reference evidence="3" key="1">
    <citation type="submission" date="2018-03" db="EMBL/GenBank/DDBJ databases">
        <title>Gramella fulva sp. nov., isolated from a dry surface of tidal flat.</title>
        <authorList>
            <person name="Hwang S.H."/>
            <person name="Hwang W.M."/>
            <person name="Kang K."/>
            <person name="Ahn T.-Y."/>
        </authorList>
    </citation>
    <scope>NUCLEOTIDE SEQUENCE [LARGE SCALE GENOMIC DNA]</scope>
    <source>
        <strain evidence="3">SH35</strain>
    </source>
</reference>
<sequence>MNKKNLFYTISLCIFSLFITQKMFSQQGNANIQQSEKIEKLMEVKTELNKNNKIGDRYVIQLFYGDNGEANEVKKKYDELLFEYPSQIVYEAPNYKVWVGNFRSRLEADRALLIIKESFPAAFIPKPRRK</sequence>